<dbReference type="GO" id="GO:0010239">
    <property type="term" value="P:chloroplast mRNA processing"/>
    <property type="evidence" value="ECO:0007669"/>
    <property type="project" value="InterPro"/>
</dbReference>
<dbReference type="EMBL" id="DF237954">
    <property type="protein sequence ID" value="GAQ92395.1"/>
    <property type="molecule type" value="Genomic_DNA"/>
</dbReference>
<gene>
    <name evidence="3" type="ORF">KFL_010050010</name>
</gene>
<proteinExistence type="predicted"/>
<dbReference type="AlphaFoldDB" id="A0A1Y1INC7"/>
<feature type="compositionally biased region" description="Basic and acidic residues" evidence="2">
    <location>
        <begin position="261"/>
        <end position="272"/>
    </location>
</feature>
<dbReference type="PANTHER" id="PTHR37219">
    <property type="entry name" value="PROTEIN PALE CRESS, CHLOROPLASTIC"/>
    <property type="match status" value="1"/>
</dbReference>
<organism evidence="3 4">
    <name type="scientific">Klebsormidium nitens</name>
    <name type="common">Green alga</name>
    <name type="synonym">Ulothrix nitens</name>
    <dbReference type="NCBI Taxonomy" id="105231"/>
    <lineage>
        <taxon>Eukaryota</taxon>
        <taxon>Viridiplantae</taxon>
        <taxon>Streptophyta</taxon>
        <taxon>Klebsormidiophyceae</taxon>
        <taxon>Klebsormidiales</taxon>
        <taxon>Klebsormidiaceae</taxon>
        <taxon>Klebsormidium</taxon>
    </lineage>
</organism>
<feature type="compositionally biased region" description="Basic and acidic residues" evidence="2">
    <location>
        <begin position="853"/>
        <end position="877"/>
    </location>
</feature>
<feature type="compositionally biased region" description="Acidic residues" evidence="2">
    <location>
        <begin position="554"/>
        <end position="571"/>
    </location>
</feature>
<feature type="compositionally biased region" description="Basic and acidic residues" evidence="2">
    <location>
        <begin position="540"/>
        <end position="551"/>
    </location>
</feature>
<feature type="compositionally biased region" description="Basic and acidic residues" evidence="2">
    <location>
        <begin position="597"/>
        <end position="614"/>
    </location>
</feature>
<reference evidence="3 4" key="1">
    <citation type="journal article" date="2014" name="Nat. Commun.">
        <title>Klebsormidium flaccidum genome reveals primary factors for plant terrestrial adaptation.</title>
        <authorList>
            <person name="Hori K."/>
            <person name="Maruyama F."/>
            <person name="Fujisawa T."/>
            <person name="Togashi T."/>
            <person name="Yamamoto N."/>
            <person name="Seo M."/>
            <person name="Sato S."/>
            <person name="Yamada T."/>
            <person name="Mori H."/>
            <person name="Tajima N."/>
            <person name="Moriyama T."/>
            <person name="Ikeuchi M."/>
            <person name="Watanabe M."/>
            <person name="Wada H."/>
            <person name="Kobayashi K."/>
            <person name="Saito M."/>
            <person name="Masuda T."/>
            <person name="Sasaki-Sekimoto Y."/>
            <person name="Mashiguchi K."/>
            <person name="Awai K."/>
            <person name="Shimojima M."/>
            <person name="Masuda S."/>
            <person name="Iwai M."/>
            <person name="Nobusawa T."/>
            <person name="Narise T."/>
            <person name="Kondo S."/>
            <person name="Saito H."/>
            <person name="Sato R."/>
            <person name="Murakawa M."/>
            <person name="Ihara Y."/>
            <person name="Oshima-Yamada Y."/>
            <person name="Ohtaka K."/>
            <person name="Satoh M."/>
            <person name="Sonobe K."/>
            <person name="Ishii M."/>
            <person name="Ohtani R."/>
            <person name="Kanamori-Sato M."/>
            <person name="Honoki R."/>
            <person name="Miyazaki D."/>
            <person name="Mochizuki H."/>
            <person name="Umetsu J."/>
            <person name="Higashi K."/>
            <person name="Shibata D."/>
            <person name="Kamiya Y."/>
            <person name="Sato N."/>
            <person name="Nakamura Y."/>
            <person name="Tabata S."/>
            <person name="Ida S."/>
            <person name="Kurokawa K."/>
            <person name="Ohta H."/>
        </authorList>
    </citation>
    <scope>NUCLEOTIDE SEQUENCE [LARGE SCALE GENOMIC DNA]</scope>
    <source>
        <strain evidence="3 4">NIES-2285</strain>
    </source>
</reference>
<feature type="compositionally biased region" description="Basic and acidic residues" evidence="2">
    <location>
        <begin position="186"/>
        <end position="198"/>
    </location>
</feature>
<feature type="compositionally biased region" description="Polar residues" evidence="2">
    <location>
        <begin position="924"/>
        <end position="936"/>
    </location>
</feature>
<feature type="compositionally biased region" description="Basic and acidic residues" evidence="2">
    <location>
        <begin position="663"/>
        <end position="675"/>
    </location>
</feature>
<dbReference type="PANTHER" id="PTHR37219:SF1">
    <property type="entry name" value="PROTEIN PALE CRESS, CHLOROPLASTIC"/>
    <property type="match status" value="1"/>
</dbReference>
<evidence type="ECO:0000313" key="3">
    <source>
        <dbReference type="EMBL" id="GAQ92395.1"/>
    </source>
</evidence>
<feature type="region of interest" description="Disordered" evidence="2">
    <location>
        <begin position="464"/>
        <end position="584"/>
    </location>
</feature>
<feature type="region of interest" description="Disordered" evidence="2">
    <location>
        <begin position="597"/>
        <end position="708"/>
    </location>
</feature>
<dbReference type="GO" id="GO:0048366">
    <property type="term" value="P:leaf development"/>
    <property type="evidence" value="ECO:0007669"/>
    <property type="project" value="InterPro"/>
</dbReference>
<dbReference type="GO" id="GO:0009658">
    <property type="term" value="P:chloroplast organization"/>
    <property type="evidence" value="ECO:0007669"/>
    <property type="project" value="InterPro"/>
</dbReference>
<sequence>MLGGTEGFLVKSTTSQRKHQRLVCARASSLRSEEPSDDGDYALPPLDFEDLMGGAARHAQAQKAKQEKNDAALLENWDDSPLAKESTYNMLGARGGQSMAREFQGEWKSVDPASFLAKLGMQSPAEGKQLDERLSAGDDLADWSEPIRERQVAPREGAGQKPGQGTGVKKRSPDGGERGTGFSGRVSDKPERGDDQGRRGGVASVSGRGEGALRLPQKLGGSGVRGTRKVSNTWQELQARPSQGAFANGIAGGGNAANTKIESELSPQERDAPSGAMGGGEKQVSSEAGRAPPEKNAPSFDQWDLGLPDYDLVKEYMKEAPPGPQGGPQKSEILTPPVMPSEFSQEPSPSYGAAFTNEEGEETGERGLGELAMSQEELAAKARAIEGRLRNGFGGGMNGQSGVGSPGNANRGPAREGKVPGGLDDIARGGSPNSSVAEDVEIGKATDVDDDSLLAQFDQMMASKQNWMPDDVRDSDLGGSEDVLPKRGGKSGAVGKGGKKQRGHSREDFDDDEDFETEEALRRTEELLRGKSDAGLMPEARARLEEERRLDSMVGDEDEESDEDEEIEEQFIQDPDWQDGWGDDMYMDLDEEMKKAKAERAAKKAKQGTRDIIDLTRGNEPLAGKLNRDGSLSIEGSQKGQGAGRAVRGIESLSSGSGRKSRKPVDVEKEKRDSEEFIATLQRRAEERKTGGRKKRAIPDTGSLWETPEMVAERRKDMALDSLEEELEEEEIMLEQRAERVAKEFSLIDSVVKGEFEDEELELEALLADDALLEMSDDVSGAHVEGSDREVVGRSAKHEEEREREEEERRKEEERKRLEERRRAEESLSIGGFWADLDDEPIPSTARTVGNAKVERKAPSSKESDAQRSHVEKREAVELTSGIAGSAVASEKRQIPGVPSETGNTSGGQNEKGRGAEREAGNGPESSSQQLDQLPGSSDGAMVAKEPVTRDGGFGETVEAPEKQTLLEQLRPQRLRRREEPKEETVESVIKGYPELEFTEEVDPETGVVRQVIRHVGLPPGEIAAEERREAERLAQSLNIETDEAAQANMLVDRMLVAGERVEEMITQLGREKRLDTQILRAIDRKMGIARKNKADKAIETLDILYKYIEAEMERQNASPALRLLDELLQLDDGALDEATWLRLCRDRMRAEFVPESAIDIFNPPGVPKPRADGTWEYPEDDEGILRIDFVREIDDLLEDLAQQEREFARASGYTAEAIAARLVIEQRMRTAAQLRKLKRNAAMIEV</sequence>
<keyword evidence="4" id="KW-1185">Reference proteome</keyword>
<dbReference type="GO" id="GO:0009507">
    <property type="term" value="C:chloroplast"/>
    <property type="evidence" value="ECO:0007669"/>
    <property type="project" value="GOC"/>
</dbReference>
<dbReference type="Proteomes" id="UP000054558">
    <property type="component" value="Unassembled WGS sequence"/>
</dbReference>
<keyword evidence="1" id="KW-0175">Coiled coil</keyword>
<evidence type="ECO:0000256" key="2">
    <source>
        <dbReference type="SAM" id="MobiDB-lite"/>
    </source>
</evidence>
<feature type="coiled-coil region" evidence="1">
    <location>
        <begin position="713"/>
        <end position="744"/>
    </location>
</feature>
<dbReference type="STRING" id="105231.A0A1Y1INC7"/>
<feature type="region of interest" description="Disordered" evidence="2">
    <location>
        <begin position="778"/>
        <end position="963"/>
    </location>
</feature>
<dbReference type="InterPro" id="IPR034563">
    <property type="entry name" value="PALE_CRESS"/>
</dbReference>
<feature type="compositionally biased region" description="Acidic residues" evidence="2">
    <location>
        <begin position="508"/>
        <end position="518"/>
    </location>
</feature>
<evidence type="ECO:0000313" key="4">
    <source>
        <dbReference type="Proteomes" id="UP000054558"/>
    </source>
</evidence>
<name>A0A1Y1INC7_KLENI</name>
<feature type="compositionally biased region" description="Basic and acidic residues" evidence="2">
    <location>
        <begin position="785"/>
        <end position="826"/>
    </location>
</feature>
<feature type="compositionally biased region" description="Basic and acidic residues" evidence="2">
    <location>
        <begin position="911"/>
        <end position="920"/>
    </location>
</feature>
<dbReference type="OMA" id="FWDANEL"/>
<feature type="region of interest" description="Disordered" evidence="2">
    <location>
        <begin position="118"/>
        <end position="305"/>
    </location>
</feature>
<feature type="region of interest" description="Disordered" evidence="2">
    <location>
        <begin position="1"/>
        <end position="20"/>
    </location>
</feature>
<feature type="region of interest" description="Disordered" evidence="2">
    <location>
        <begin position="317"/>
        <end position="364"/>
    </location>
</feature>
<accession>A0A1Y1INC7</accession>
<protein>
    <submittedName>
        <fullName evidence="3">Uncharacterized protein</fullName>
    </submittedName>
</protein>
<feature type="compositionally biased region" description="Basic and acidic residues" evidence="2">
    <location>
        <begin position="519"/>
        <end position="532"/>
    </location>
</feature>
<dbReference type="OrthoDB" id="1933879at2759"/>
<evidence type="ECO:0000256" key="1">
    <source>
        <dbReference type="SAM" id="Coils"/>
    </source>
</evidence>
<feature type="region of interest" description="Disordered" evidence="2">
    <location>
        <begin position="391"/>
        <end position="449"/>
    </location>
</feature>
<feature type="compositionally biased region" description="Gly residues" evidence="2">
    <location>
        <begin position="392"/>
        <end position="405"/>
    </location>
</feature>